<comment type="cofactor">
    <cofactor evidence="1">
        <name>Mg(2+)</name>
        <dbReference type="ChEBI" id="CHEBI:18420"/>
    </cofactor>
</comment>
<keyword evidence="10" id="KW-0784">Thiamine biosynthesis</keyword>
<comment type="similarity">
    <text evidence="4">Belongs to the transketolase family. DXPS subfamily.</text>
</comment>
<protein>
    <recommendedName>
        <fullName evidence="6">1-deoxy-D-xylulose-5-phosphate synthase</fullName>
        <ecNumber evidence="6">2.2.1.7</ecNumber>
    </recommendedName>
</protein>
<evidence type="ECO:0000256" key="4">
    <source>
        <dbReference type="ARBA" id="ARBA00011081"/>
    </source>
</evidence>
<dbReference type="GO" id="GO:0005829">
    <property type="term" value="C:cytosol"/>
    <property type="evidence" value="ECO:0007669"/>
    <property type="project" value="TreeGrafter"/>
</dbReference>
<dbReference type="InterPro" id="IPR005477">
    <property type="entry name" value="Dxylulose-5-P_synthase"/>
</dbReference>
<dbReference type="Gene3D" id="3.40.50.920">
    <property type="match status" value="1"/>
</dbReference>
<keyword evidence="11" id="KW-0786">Thiamine pyrophosphate</keyword>
<dbReference type="FunFam" id="3.40.50.970:FF:000005">
    <property type="entry name" value="1-deoxy-D-xylulose-5-phosphate synthase"/>
    <property type="match status" value="1"/>
</dbReference>
<evidence type="ECO:0000256" key="9">
    <source>
        <dbReference type="ARBA" id="ARBA00022842"/>
    </source>
</evidence>
<reference evidence="14" key="1">
    <citation type="submission" date="2019-08" db="EMBL/GenBank/DDBJ databases">
        <authorList>
            <person name="Kucharzyk K."/>
            <person name="Murdoch R.W."/>
            <person name="Higgins S."/>
            <person name="Loffler F."/>
        </authorList>
    </citation>
    <scope>NUCLEOTIDE SEQUENCE</scope>
</reference>
<accession>A0A644W7J2</accession>
<dbReference type="EMBL" id="VSSQ01000671">
    <property type="protein sequence ID" value="MPL99527.1"/>
    <property type="molecule type" value="Genomic_DNA"/>
</dbReference>
<dbReference type="AlphaFoldDB" id="A0A644W7J2"/>
<evidence type="ECO:0000256" key="11">
    <source>
        <dbReference type="ARBA" id="ARBA00023052"/>
    </source>
</evidence>
<dbReference type="GO" id="GO:0016114">
    <property type="term" value="P:terpenoid biosynthetic process"/>
    <property type="evidence" value="ECO:0007669"/>
    <property type="project" value="InterPro"/>
</dbReference>
<dbReference type="Gene3D" id="3.40.50.970">
    <property type="match status" value="2"/>
</dbReference>
<organism evidence="14">
    <name type="scientific">bioreactor metagenome</name>
    <dbReference type="NCBI Taxonomy" id="1076179"/>
    <lineage>
        <taxon>unclassified sequences</taxon>
        <taxon>metagenomes</taxon>
        <taxon>ecological metagenomes</taxon>
    </lineage>
</organism>
<evidence type="ECO:0000313" key="14">
    <source>
        <dbReference type="EMBL" id="MPL99527.1"/>
    </source>
</evidence>
<feature type="domain" description="Transketolase-like pyrimidine-binding" evidence="13">
    <location>
        <begin position="360"/>
        <end position="525"/>
    </location>
</feature>
<keyword evidence="7 14" id="KW-0808">Transferase</keyword>
<dbReference type="GO" id="GO:0008661">
    <property type="term" value="F:1-deoxy-D-xylulose-5-phosphate synthase activity"/>
    <property type="evidence" value="ECO:0007669"/>
    <property type="project" value="UniProtKB-EC"/>
</dbReference>
<gene>
    <name evidence="14" type="primary">dxs_38</name>
    <name evidence="14" type="ORF">SDC9_45745</name>
</gene>
<evidence type="ECO:0000256" key="10">
    <source>
        <dbReference type="ARBA" id="ARBA00022977"/>
    </source>
</evidence>
<dbReference type="CDD" id="cd02007">
    <property type="entry name" value="TPP_DXS"/>
    <property type="match status" value="1"/>
</dbReference>
<evidence type="ECO:0000256" key="3">
    <source>
        <dbReference type="ARBA" id="ARBA00004980"/>
    </source>
</evidence>
<dbReference type="InterPro" id="IPR033248">
    <property type="entry name" value="Transketolase_C"/>
</dbReference>
<dbReference type="PANTHER" id="PTHR43322">
    <property type="entry name" value="1-D-DEOXYXYLULOSE 5-PHOSPHATE SYNTHASE-RELATED"/>
    <property type="match status" value="1"/>
</dbReference>
<dbReference type="InterPro" id="IPR020826">
    <property type="entry name" value="Transketolase_BS"/>
</dbReference>
<comment type="cofactor">
    <cofactor evidence="2">
        <name>thiamine diphosphate</name>
        <dbReference type="ChEBI" id="CHEBI:58937"/>
    </cofactor>
</comment>
<keyword evidence="12" id="KW-0414">Isoprene biosynthesis</keyword>
<dbReference type="InterPro" id="IPR005475">
    <property type="entry name" value="Transketolase-like_Pyr-bd"/>
</dbReference>
<evidence type="ECO:0000256" key="2">
    <source>
        <dbReference type="ARBA" id="ARBA00001964"/>
    </source>
</evidence>
<dbReference type="Pfam" id="PF13292">
    <property type="entry name" value="DXP_synthase_N"/>
    <property type="match status" value="1"/>
</dbReference>
<comment type="caution">
    <text evidence="14">The sequence shown here is derived from an EMBL/GenBank/DDBJ whole genome shotgun (WGS) entry which is preliminary data.</text>
</comment>
<keyword evidence="8" id="KW-0479">Metal-binding</keyword>
<proteinExistence type="inferred from homology"/>
<evidence type="ECO:0000256" key="5">
    <source>
        <dbReference type="ARBA" id="ARBA00011738"/>
    </source>
</evidence>
<dbReference type="PROSITE" id="PS00802">
    <property type="entry name" value="TRANSKETOLASE_2"/>
    <property type="match status" value="1"/>
</dbReference>
<dbReference type="NCBIfam" id="NF003933">
    <property type="entry name" value="PRK05444.2-2"/>
    <property type="match status" value="1"/>
</dbReference>
<dbReference type="CDD" id="cd07033">
    <property type="entry name" value="TPP_PYR_DXS_TK_like"/>
    <property type="match status" value="1"/>
</dbReference>
<dbReference type="InterPro" id="IPR029061">
    <property type="entry name" value="THDP-binding"/>
</dbReference>
<dbReference type="Pfam" id="PF02779">
    <property type="entry name" value="Transket_pyr"/>
    <property type="match status" value="1"/>
</dbReference>
<evidence type="ECO:0000256" key="12">
    <source>
        <dbReference type="ARBA" id="ARBA00023229"/>
    </source>
</evidence>
<dbReference type="GO" id="GO:0019288">
    <property type="term" value="P:isopentenyl diphosphate biosynthetic process, methylerythritol 4-phosphate pathway"/>
    <property type="evidence" value="ECO:0007669"/>
    <property type="project" value="TreeGrafter"/>
</dbReference>
<dbReference type="EC" id="2.2.1.7" evidence="6"/>
<evidence type="ECO:0000256" key="1">
    <source>
        <dbReference type="ARBA" id="ARBA00001946"/>
    </source>
</evidence>
<name>A0A644W7J2_9ZZZZ</name>
<dbReference type="GO" id="GO:0046872">
    <property type="term" value="F:metal ion binding"/>
    <property type="evidence" value="ECO:0007669"/>
    <property type="project" value="UniProtKB-KW"/>
</dbReference>
<comment type="subunit">
    <text evidence="5">Homodimer.</text>
</comment>
<dbReference type="UniPathway" id="UPA00064">
    <property type="reaction ID" value="UER00091"/>
</dbReference>
<keyword evidence="9" id="KW-0460">Magnesium</keyword>
<dbReference type="SUPFAM" id="SSF52922">
    <property type="entry name" value="TK C-terminal domain-like"/>
    <property type="match status" value="1"/>
</dbReference>
<evidence type="ECO:0000256" key="6">
    <source>
        <dbReference type="ARBA" id="ARBA00013150"/>
    </source>
</evidence>
<evidence type="ECO:0000259" key="13">
    <source>
        <dbReference type="SMART" id="SM00861"/>
    </source>
</evidence>
<dbReference type="InterPro" id="IPR009014">
    <property type="entry name" value="Transketo_C/PFOR_II"/>
</dbReference>
<dbReference type="SMART" id="SM00861">
    <property type="entry name" value="Transket_pyr"/>
    <property type="match status" value="1"/>
</dbReference>
<dbReference type="PANTHER" id="PTHR43322:SF5">
    <property type="entry name" value="1-DEOXY-D-XYLULOSE-5-PHOSPHATE SYNTHASE, CHLOROPLASTIC"/>
    <property type="match status" value="1"/>
</dbReference>
<dbReference type="FunFam" id="3.40.50.920:FF:000002">
    <property type="entry name" value="1-deoxy-D-xylulose-5-phosphate synthase"/>
    <property type="match status" value="1"/>
</dbReference>
<sequence length="677" mass="75182">MYLTQFISFNNKKKLSWIISPKKYYFCLLYSLEIMTKKTYKYLQKIDSPDDLKTIPKEELPEVCDELRQFIIDEVSKNPGHLGSNLGSVELTVALHYVFNTPYDRIVWDVGHQAYGHKIITGRRDRFHTNRKLGGICGFPSIFESEYDAFGVGHASTSISAALGMSVASLLKKEQNRRVVAVIGDGSMTGGLAFEGLNNTSMDKNDLLIVLNDNQMAIDPVHGGITQYLVDMTTSATYNKLRFFIYRAFRKLGLISEDGKKRLLTIGNSLKATLTRQGGNIFEGLNIRYFGPIDGHDVKNMVKVLNEIKDFKGPKVLHCITKKGKGYEPAENDAVKWHAPGYFDASTGEKKAGSLTPAPPLFQDVFGETLLELAKQNEKIVAITPAMPSGCSMIIMQKVIPERVYDVGIAEGHSVTFSAGLAKEGMIPFCNVYSSFMQRAYDNVIHDVALQKLPVVLCLDRAGIVGADGATHHGAFDLAYMRCIPNIVIAAPRNEHELRNIMYTAQLKNESPFVIRYPRGKGSLIDWRNEMKEVEIGKGACLKPGNDTAVLTIGTMAIPAAQAIQQVENGSNLSIAHYDMRFLKPLDEALLHEIGRKYKQIITIEDGVINGGFGSAVLEFMADHGYAVQIKRLGIPDTFVEHGSPEELYAMLGLDATGIVRTMEQIFELKKAERFTI</sequence>
<dbReference type="Pfam" id="PF02780">
    <property type="entry name" value="Transketolase_C"/>
    <property type="match status" value="1"/>
</dbReference>
<evidence type="ECO:0000256" key="7">
    <source>
        <dbReference type="ARBA" id="ARBA00022679"/>
    </source>
</evidence>
<comment type="pathway">
    <text evidence="3">Metabolic intermediate biosynthesis; 1-deoxy-D-xylulose 5-phosphate biosynthesis; 1-deoxy-D-xylulose 5-phosphate from D-glyceraldehyde 3-phosphate and pyruvate: step 1/1.</text>
</comment>
<dbReference type="SUPFAM" id="SSF52518">
    <property type="entry name" value="Thiamin diphosphate-binding fold (THDP-binding)"/>
    <property type="match status" value="2"/>
</dbReference>
<dbReference type="GO" id="GO:0009228">
    <property type="term" value="P:thiamine biosynthetic process"/>
    <property type="evidence" value="ECO:0007669"/>
    <property type="project" value="UniProtKB-KW"/>
</dbReference>
<evidence type="ECO:0000256" key="8">
    <source>
        <dbReference type="ARBA" id="ARBA00022723"/>
    </source>
</evidence>
<dbReference type="HAMAP" id="MF_00315">
    <property type="entry name" value="DXP_synth"/>
    <property type="match status" value="1"/>
</dbReference>
<dbReference type="NCBIfam" id="TIGR00204">
    <property type="entry name" value="dxs"/>
    <property type="match status" value="1"/>
</dbReference>